<protein>
    <recommendedName>
        <fullName evidence="6">Prephenate dehydratase domain-containing protein</fullName>
    </recommendedName>
</protein>
<dbReference type="GO" id="GO:0009094">
    <property type="term" value="P:L-phenylalanine biosynthetic process"/>
    <property type="evidence" value="ECO:0007669"/>
    <property type="project" value="UniProtKB-KW"/>
</dbReference>
<accession>A0A4S4CZQ7</accession>
<dbReference type="InterPro" id="IPR045865">
    <property type="entry name" value="ACT-like_dom_sf"/>
</dbReference>
<reference evidence="7 8" key="1">
    <citation type="journal article" date="2018" name="Proc. Natl. Acad. Sci. U.S.A.">
        <title>Draft genome sequence of Camellia sinensis var. sinensis provides insights into the evolution of the tea genome and tea quality.</title>
        <authorList>
            <person name="Wei C."/>
            <person name="Yang H."/>
            <person name="Wang S."/>
            <person name="Zhao J."/>
            <person name="Liu C."/>
            <person name="Gao L."/>
            <person name="Xia E."/>
            <person name="Lu Y."/>
            <person name="Tai Y."/>
            <person name="She G."/>
            <person name="Sun J."/>
            <person name="Cao H."/>
            <person name="Tong W."/>
            <person name="Gao Q."/>
            <person name="Li Y."/>
            <person name="Deng W."/>
            <person name="Jiang X."/>
            <person name="Wang W."/>
            <person name="Chen Q."/>
            <person name="Zhang S."/>
            <person name="Li H."/>
            <person name="Wu J."/>
            <person name="Wang P."/>
            <person name="Li P."/>
            <person name="Shi C."/>
            <person name="Zheng F."/>
            <person name="Jian J."/>
            <person name="Huang B."/>
            <person name="Shan D."/>
            <person name="Shi M."/>
            <person name="Fang C."/>
            <person name="Yue Y."/>
            <person name="Li F."/>
            <person name="Li D."/>
            <person name="Wei S."/>
            <person name="Han B."/>
            <person name="Jiang C."/>
            <person name="Yin Y."/>
            <person name="Xia T."/>
            <person name="Zhang Z."/>
            <person name="Bennetzen J.L."/>
            <person name="Zhao S."/>
            <person name="Wan X."/>
        </authorList>
    </citation>
    <scope>NUCLEOTIDE SEQUENCE [LARGE SCALE GENOMIC DNA]</scope>
    <source>
        <strain evidence="8">cv. Shuchazao</strain>
        <tissue evidence="7">Leaf</tissue>
    </source>
</reference>
<evidence type="ECO:0000313" key="7">
    <source>
        <dbReference type="EMBL" id="THF95187.1"/>
    </source>
</evidence>
<dbReference type="STRING" id="542762.A0A4S4CZQ7"/>
<evidence type="ECO:0000256" key="5">
    <source>
        <dbReference type="ARBA" id="ARBA00029440"/>
    </source>
</evidence>
<evidence type="ECO:0000256" key="2">
    <source>
        <dbReference type="ARBA" id="ARBA00023141"/>
    </source>
</evidence>
<keyword evidence="1" id="KW-0028">Amino-acid biosynthesis</keyword>
<comment type="caution">
    <text evidence="7">The sequence shown here is derived from an EMBL/GenBank/DDBJ whole genome shotgun (WGS) entry which is preliminary data.</text>
</comment>
<dbReference type="SUPFAM" id="SSF53850">
    <property type="entry name" value="Periplasmic binding protein-like II"/>
    <property type="match status" value="1"/>
</dbReference>
<evidence type="ECO:0000256" key="4">
    <source>
        <dbReference type="ARBA" id="ARBA00023239"/>
    </source>
</evidence>
<dbReference type="CDD" id="cd04905">
    <property type="entry name" value="ACT_CM-PDT"/>
    <property type="match status" value="1"/>
</dbReference>
<dbReference type="PANTHER" id="PTHR21022">
    <property type="entry name" value="PREPHENATE DEHYDRATASE P PROTEIN"/>
    <property type="match status" value="1"/>
</dbReference>
<dbReference type="GO" id="GO:0004664">
    <property type="term" value="F:prephenate dehydratase activity"/>
    <property type="evidence" value="ECO:0007669"/>
    <property type="project" value="InterPro"/>
</dbReference>
<dbReference type="Proteomes" id="UP000306102">
    <property type="component" value="Unassembled WGS sequence"/>
</dbReference>
<dbReference type="AlphaFoldDB" id="A0A4S4CZQ7"/>
<evidence type="ECO:0000259" key="6">
    <source>
        <dbReference type="PROSITE" id="PS51171"/>
    </source>
</evidence>
<gene>
    <name evidence="7" type="ORF">TEA_007097</name>
</gene>
<dbReference type="InterPro" id="IPR001086">
    <property type="entry name" value="Preph_deHydtase"/>
</dbReference>
<organism evidence="7 8">
    <name type="scientific">Camellia sinensis var. sinensis</name>
    <name type="common">China tea</name>
    <dbReference type="NCBI Taxonomy" id="542762"/>
    <lineage>
        <taxon>Eukaryota</taxon>
        <taxon>Viridiplantae</taxon>
        <taxon>Streptophyta</taxon>
        <taxon>Embryophyta</taxon>
        <taxon>Tracheophyta</taxon>
        <taxon>Spermatophyta</taxon>
        <taxon>Magnoliopsida</taxon>
        <taxon>eudicotyledons</taxon>
        <taxon>Gunneridae</taxon>
        <taxon>Pentapetalae</taxon>
        <taxon>asterids</taxon>
        <taxon>Ericales</taxon>
        <taxon>Theaceae</taxon>
        <taxon>Camellia</taxon>
    </lineage>
</organism>
<evidence type="ECO:0000256" key="1">
    <source>
        <dbReference type="ARBA" id="ARBA00022605"/>
    </source>
</evidence>
<dbReference type="EMBL" id="SDRB02013339">
    <property type="protein sequence ID" value="THF95187.1"/>
    <property type="molecule type" value="Genomic_DNA"/>
</dbReference>
<evidence type="ECO:0000256" key="3">
    <source>
        <dbReference type="ARBA" id="ARBA00023222"/>
    </source>
</evidence>
<dbReference type="PANTHER" id="PTHR21022:SF12">
    <property type="entry name" value="AROGENATE DEHYDRATASE"/>
    <property type="match status" value="1"/>
</dbReference>
<sequence length="262" mass="29006">MEEVSSGFAGVELNGDNIENKMEKTRVELNEEGVPGAYSEDAALKAYSQCETVPYNKFEDAFKVDYDAVELWLVDKTVLPIENSLGGSIHRNYDLLLRHKLHIALAQSDIILSKLGATRENVNDTASAAQLVASNELRDAGAVASARAAEIYGLDILAKRIQDDSDNITRYLVLARDPIIPSTNKPFKTSIVFTLEEGPGVLFKALATFALRDINLTKIESWPQRKHPLREVDNPNNGSAKDIDIGSRVYTINTQNCWHTES</sequence>
<keyword evidence="8" id="KW-1185">Reference proteome</keyword>
<dbReference type="Gene3D" id="3.30.70.260">
    <property type="match status" value="1"/>
</dbReference>
<keyword evidence="4" id="KW-0456">Lyase</keyword>
<dbReference type="Pfam" id="PF00800">
    <property type="entry name" value="PDT"/>
    <property type="match status" value="2"/>
</dbReference>
<dbReference type="Gene3D" id="3.40.190.10">
    <property type="entry name" value="Periplasmic binding protein-like II"/>
    <property type="match status" value="1"/>
</dbReference>
<keyword evidence="2" id="KW-0057">Aromatic amino acid biosynthesis</keyword>
<keyword evidence="3" id="KW-0584">Phenylalanine biosynthesis</keyword>
<comment type="pathway">
    <text evidence="5">Amino-acid biosynthesis.</text>
</comment>
<dbReference type="PROSITE" id="PS51171">
    <property type="entry name" value="PREPHENATE_DEHYDR_3"/>
    <property type="match status" value="1"/>
</dbReference>
<dbReference type="SUPFAM" id="SSF55021">
    <property type="entry name" value="ACT-like"/>
    <property type="match status" value="1"/>
</dbReference>
<dbReference type="GO" id="GO:0009507">
    <property type="term" value="C:chloroplast"/>
    <property type="evidence" value="ECO:0007669"/>
    <property type="project" value="TreeGrafter"/>
</dbReference>
<name>A0A4S4CZQ7_CAMSN</name>
<evidence type="ECO:0000313" key="8">
    <source>
        <dbReference type="Proteomes" id="UP000306102"/>
    </source>
</evidence>
<feature type="domain" description="Prephenate dehydratase" evidence="6">
    <location>
        <begin position="1"/>
        <end position="176"/>
    </location>
</feature>
<dbReference type="GO" id="GO:0047769">
    <property type="term" value="F:arogenate dehydratase activity"/>
    <property type="evidence" value="ECO:0007669"/>
    <property type="project" value="TreeGrafter"/>
</dbReference>
<proteinExistence type="predicted"/>